<feature type="transmembrane region" description="Helical" evidence="1">
    <location>
        <begin position="42"/>
        <end position="62"/>
    </location>
</feature>
<keyword evidence="1" id="KW-1133">Transmembrane helix</keyword>
<sequence>MLSQDTSVRTALLTMYIIGLVFLIVMFFVLNHLNGKFWTRASAGISIIAIIMVTIITFLINVA</sequence>
<gene>
    <name evidence="2" type="ORF">NBRC111893_715</name>
</gene>
<evidence type="ECO:0000313" key="3">
    <source>
        <dbReference type="Proteomes" id="UP000286974"/>
    </source>
</evidence>
<dbReference type="Proteomes" id="UP000286974">
    <property type="component" value="Unassembled WGS sequence"/>
</dbReference>
<comment type="caution">
    <text evidence="2">The sequence shown here is derived from an EMBL/GenBank/DDBJ whole genome shotgun (WGS) entry which is preliminary data.</text>
</comment>
<keyword evidence="1" id="KW-0812">Transmembrane</keyword>
<keyword evidence="1" id="KW-0472">Membrane</keyword>
<dbReference type="AlphaFoldDB" id="A0A401FJM5"/>
<feature type="transmembrane region" description="Helical" evidence="1">
    <location>
        <begin position="12"/>
        <end position="30"/>
    </location>
</feature>
<name>A0A401FJM5_9LACO</name>
<reference evidence="2 3" key="1">
    <citation type="submission" date="2017-11" db="EMBL/GenBank/DDBJ databases">
        <title>Draft Genome Sequence of Lactobacillus curieae NBRC 111893 isolated from Koso, a Japanese sugar-Vegetable Fermented Beverage.</title>
        <authorList>
            <person name="Chiou T.Y."/>
            <person name="Oshima K."/>
            <person name="Suda W."/>
            <person name="Hattori M."/>
            <person name="Takahashi T."/>
        </authorList>
    </citation>
    <scope>NUCLEOTIDE SEQUENCE [LARGE SCALE GENOMIC DNA]</scope>
    <source>
        <strain evidence="2 3">NBRC111893</strain>
    </source>
</reference>
<evidence type="ECO:0000256" key="1">
    <source>
        <dbReference type="SAM" id="Phobius"/>
    </source>
</evidence>
<accession>A0A401FJM5</accession>
<dbReference type="EMBL" id="BEXA01000001">
    <property type="protein sequence ID" value="GAY72569.1"/>
    <property type="molecule type" value="Genomic_DNA"/>
</dbReference>
<protein>
    <submittedName>
        <fullName evidence="2">Uncharacterized protein</fullName>
    </submittedName>
</protein>
<organism evidence="2 3">
    <name type="scientific">Lentilactobacillus kosonis</name>
    <dbReference type="NCBI Taxonomy" id="2810561"/>
    <lineage>
        <taxon>Bacteria</taxon>
        <taxon>Bacillati</taxon>
        <taxon>Bacillota</taxon>
        <taxon>Bacilli</taxon>
        <taxon>Lactobacillales</taxon>
        <taxon>Lactobacillaceae</taxon>
        <taxon>Lentilactobacillus</taxon>
    </lineage>
</organism>
<keyword evidence="3" id="KW-1185">Reference proteome</keyword>
<proteinExistence type="predicted"/>
<evidence type="ECO:0000313" key="2">
    <source>
        <dbReference type="EMBL" id="GAY72569.1"/>
    </source>
</evidence>